<dbReference type="InterPro" id="IPR010982">
    <property type="entry name" value="Lambda_DNA-bd_dom_sf"/>
</dbReference>
<dbReference type="InterPro" id="IPR001387">
    <property type="entry name" value="Cro/C1-type_HTH"/>
</dbReference>
<dbReference type="HOGENOM" id="CLU_066192_31_1_9"/>
<accession>R7ZIP4</accession>
<sequence length="70" mass="8069">MSFDYKPFFKTLIDKEVTREQIKKDLQLSPATMAKLAKGENISMSVVDKLCDYLKCEVEDIISHVKSNKE</sequence>
<evidence type="ECO:0000313" key="3">
    <source>
        <dbReference type="Proteomes" id="UP000013911"/>
    </source>
</evidence>
<dbReference type="PATRIC" id="fig|1285586.5.peg.984"/>
<reference evidence="2 3" key="1">
    <citation type="submission" date="2013-04" db="EMBL/GenBank/DDBJ databases">
        <title>Draft genome of the heavy metal tolerant bacterium Lysinibacillus sphaericus strain OT4b.31.</title>
        <authorList>
            <person name="Pena-Montenegro T.D."/>
            <person name="Dussan J."/>
        </authorList>
    </citation>
    <scope>NUCLEOTIDE SEQUENCE [LARGE SCALE GENOMIC DNA]</scope>
    <source>
        <strain evidence="2 3">OT4b.31</strain>
    </source>
</reference>
<comment type="caution">
    <text evidence="2">The sequence shown here is derived from an EMBL/GenBank/DDBJ whole genome shotgun (WGS) entry which is preliminary data.</text>
</comment>
<evidence type="ECO:0000259" key="1">
    <source>
        <dbReference type="Pfam" id="PF13443"/>
    </source>
</evidence>
<dbReference type="GO" id="GO:0003677">
    <property type="term" value="F:DNA binding"/>
    <property type="evidence" value="ECO:0007669"/>
    <property type="project" value="InterPro"/>
</dbReference>
<dbReference type="RefSeq" id="WP_010857934.1">
    <property type="nucleotide sequence ID" value="NZ_KB933398.1"/>
</dbReference>
<dbReference type="AlphaFoldDB" id="R7ZIP4"/>
<feature type="domain" description="HTH cro/C1-type" evidence="1">
    <location>
        <begin position="12"/>
        <end position="66"/>
    </location>
</feature>
<dbReference type="Proteomes" id="UP000013911">
    <property type="component" value="Unassembled WGS sequence"/>
</dbReference>
<evidence type="ECO:0000313" key="2">
    <source>
        <dbReference type="EMBL" id="EON73965.1"/>
    </source>
</evidence>
<dbReference type="OrthoDB" id="9805309at2"/>
<name>R7ZIP4_LYSSH</name>
<dbReference type="Gene3D" id="1.10.260.40">
    <property type="entry name" value="lambda repressor-like DNA-binding domains"/>
    <property type="match status" value="1"/>
</dbReference>
<protein>
    <submittedName>
        <fullName evidence="2">Putative transcriptional regulator</fullName>
    </submittedName>
</protein>
<gene>
    <name evidence="2" type="ORF">H131_04859</name>
</gene>
<dbReference type="EMBL" id="AQPX01000008">
    <property type="protein sequence ID" value="EON73965.1"/>
    <property type="molecule type" value="Genomic_DNA"/>
</dbReference>
<dbReference type="Pfam" id="PF13443">
    <property type="entry name" value="HTH_26"/>
    <property type="match status" value="1"/>
</dbReference>
<dbReference type="SUPFAM" id="SSF47413">
    <property type="entry name" value="lambda repressor-like DNA-binding domains"/>
    <property type="match status" value="1"/>
</dbReference>
<proteinExistence type="predicted"/>
<organism evidence="2 3">
    <name type="scientific">Lysinibacillus sphaericus OT4b.31</name>
    <dbReference type="NCBI Taxonomy" id="1285586"/>
    <lineage>
        <taxon>Bacteria</taxon>
        <taxon>Bacillati</taxon>
        <taxon>Bacillota</taxon>
        <taxon>Bacilli</taxon>
        <taxon>Bacillales</taxon>
        <taxon>Bacillaceae</taxon>
        <taxon>Lysinibacillus</taxon>
    </lineage>
</organism>
<dbReference type="eggNOG" id="COG3655">
    <property type="taxonomic scope" value="Bacteria"/>
</dbReference>